<dbReference type="SUPFAM" id="SSF52540">
    <property type="entry name" value="P-loop containing nucleoside triphosphate hydrolases"/>
    <property type="match status" value="1"/>
</dbReference>
<dbReference type="Proteomes" id="UP000050509">
    <property type="component" value="Unassembled WGS sequence"/>
</dbReference>
<proteinExistence type="predicted"/>
<protein>
    <recommendedName>
        <fullName evidence="5">ABC transporter ATP-binding protein</fullName>
    </recommendedName>
</protein>
<accession>A0A0P9FCC2</accession>
<gene>
    <name evidence="3" type="ORF">SE17_27660</name>
</gene>
<dbReference type="PANTHER" id="PTHR42794:SF1">
    <property type="entry name" value="HEMIN IMPORT ATP-BINDING PROTEIN HMUV"/>
    <property type="match status" value="1"/>
</dbReference>
<evidence type="ECO:0000313" key="4">
    <source>
        <dbReference type="Proteomes" id="UP000050509"/>
    </source>
</evidence>
<evidence type="ECO:0000313" key="3">
    <source>
        <dbReference type="EMBL" id="KPV50312.1"/>
    </source>
</evidence>
<dbReference type="AlphaFoldDB" id="A0A0P9FCC2"/>
<keyword evidence="1" id="KW-0813">Transport</keyword>
<evidence type="ECO:0000256" key="1">
    <source>
        <dbReference type="ARBA" id="ARBA00022448"/>
    </source>
</evidence>
<evidence type="ECO:0000256" key="2">
    <source>
        <dbReference type="ARBA" id="ARBA00022967"/>
    </source>
</evidence>
<comment type="caution">
    <text evidence="3">The sequence shown here is derived from an EMBL/GenBank/DDBJ whole genome shotgun (WGS) entry which is preliminary data.</text>
</comment>
<name>A0A0P9FCC2_9CHLR</name>
<keyword evidence="4" id="KW-1185">Reference proteome</keyword>
<dbReference type="PANTHER" id="PTHR42794">
    <property type="entry name" value="HEMIN IMPORT ATP-BINDING PROTEIN HMUV"/>
    <property type="match status" value="1"/>
</dbReference>
<keyword evidence="2" id="KW-1278">Translocase</keyword>
<evidence type="ECO:0008006" key="5">
    <source>
        <dbReference type="Google" id="ProtNLM"/>
    </source>
</evidence>
<dbReference type="EMBL" id="LJCR01001463">
    <property type="protein sequence ID" value="KPV50312.1"/>
    <property type="molecule type" value="Genomic_DNA"/>
</dbReference>
<dbReference type="Gene3D" id="3.40.50.300">
    <property type="entry name" value="P-loop containing nucleotide triphosphate hydrolases"/>
    <property type="match status" value="1"/>
</dbReference>
<reference evidence="3 4" key="1">
    <citation type="submission" date="2015-09" db="EMBL/GenBank/DDBJ databases">
        <title>Draft genome sequence of Kouleothrix aurantiaca JCM 19913.</title>
        <authorList>
            <person name="Hemp J."/>
        </authorList>
    </citation>
    <scope>NUCLEOTIDE SEQUENCE [LARGE SCALE GENOMIC DNA]</scope>
    <source>
        <strain evidence="3 4">COM-B</strain>
    </source>
</reference>
<feature type="non-terminal residue" evidence="3">
    <location>
        <position position="1"/>
    </location>
</feature>
<organism evidence="3 4">
    <name type="scientific">Kouleothrix aurantiaca</name>
    <dbReference type="NCBI Taxonomy" id="186479"/>
    <lineage>
        <taxon>Bacteria</taxon>
        <taxon>Bacillati</taxon>
        <taxon>Chloroflexota</taxon>
        <taxon>Chloroflexia</taxon>
        <taxon>Chloroflexales</taxon>
        <taxon>Roseiflexineae</taxon>
        <taxon>Roseiflexaceae</taxon>
        <taxon>Kouleothrix</taxon>
    </lineage>
</organism>
<dbReference type="InterPro" id="IPR027417">
    <property type="entry name" value="P-loop_NTPase"/>
</dbReference>
<sequence length="107" mass="11331">LVLAPRVLLLDEATAHLDLKHQVGVLGLVRQLARDGMIVIAALHDLNLAAVYADRLALLRGGELLALGSPAQVLTPAWLRAAFDVEALVGTHPLYGTPLVALATENE</sequence>